<feature type="transmembrane region" description="Helical" evidence="10">
    <location>
        <begin position="500"/>
        <end position="516"/>
    </location>
</feature>
<evidence type="ECO:0000256" key="7">
    <source>
        <dbReference type="ARBA" id="ARBA00023163"/>
    </source>
</evidence>
<dbReference type="Gene3D" id="1.20.5.170">
    <property type="match status" value="1"/>
</dbReference>
<dbReference type="Proteomes" id="UP000095280">
    <property type="component" value="Unplaced"/>
</dbReference>
<dbReference type="InterPro" id="IPR017452">
    <property type="entry name" value="GPCR_Rhodpsn_7TM"/>
</dbReference>
<feature type="transmembrane region" description="Helical" evidence="10">
    <location>
        <begin position="450"/>
        <end position="474"/>
    </location>
</feature>
<dbReference type="SMART" id="SM00338">
    <property type="entry name" value="BRLZ"/>
    <property type="match status" value="1"/>
</dbReference>
<reference evidence="14" key="1">
    <citation type="submission" date="2016-11" db="UniProtKB">
        <authorList>
            <consortium name="WormBaseParasite"/>
        </authorList>
    </citation>
    <scope>IDENTIFICATION</scope>
</reference>
<dbReference type="Pfam" id="PF03131">
    <property type="entry name" value="bZIP_Maf"/>
    <property type="match status" value="1"/>
</dbReference>
<dbReference type="InterPro" id="IPR004826">
    <property type="entry name" value="bZIP_Maf"/>
</dbReference>
<sequence>WSTSGSRLRWSSASITSAVVPIWRLSRLLGFLRRQHWRRDFGDAVTAASTTETHEQPHAAAAPLPVRAGGPPLRKTRGEEGARLGPEPGTWSRLASAEKSFEFCRWGSRSLNSLVMKAAAAQFSASAAAAASAAPQVHPWPVRGGRHTYDRRFDGEISMDSIEAVQQVGPAEGRREGVSSSQPARRDRRSDQGSSPGCSCLELRPSWDTAVKTPGLANSERPRPDATTAGVQGYYTQSSAPSGGETAPPQVTRLTDAASWPPKRVLDPSASCRENKDEMPSKISSSKRSCPRPLMPCQADVTKRQQAIATRVLAAHAMSSVTVISSNVDELAINMASSPAAEAELEDSVSPVFPADGHLGFQLATTVLAFYLTGFVSILGIIGNALSFVVLQRASRPRRCPLFTILSALCLVDAVFILGNFLINVLGVFYEYHQVGSRLLYDLYLTHGYAVKYVMPVCYTMQMASIYITLLVSFERYNAVCRPLSVARGANAEPPSSRSVLRNIGLVLLFSGIYNAPKYFELVVDTCEVGEELQADEKQKQLLMRRSLSLFGCYHSVNETGGPASCRPYKFTYKPADWLRHGNDTATGLYEIAYTGVMYTIFYFVVPVAAITASNVRIAVCLRRNIKAWRSAGRNQEKEVQLTFVSMAIVLSFYLFMLPNVILTTVDVLGDSALGERYAAQLAIAATNFLVLINSCLNFVLYCLIGKRFRQGLRDLLCLWRRRPGPARGQAGLNSIVHADGSRRENLEMQPRESTKQNSRKETAERTPPCPVTERPGAGSQGRTMPVGFGSCCSELPIVISQPPCPRPRNRSCRLEDVIRPRKKQSCSAYLTHHLSSLGLCRHRRGEDGMLESLVEDVQQLRLAHYRAFMEDIGDIRNRVSIVIWCNLLKVQKLRMGLGSGARGFTHSLHRAKGAPAIKFSQIQAMSFFNLQNMPDLVEPDDGTLLCDLLSDFTSPTVSPGNNAGSSSPPPPPPTLQQALLPPPPSATPPAAAPAPAPTDLELVSLSIRELNARLRSLPRATVQRLKRRRRTLKNRRYAQTCRQRRHSAQTELANESAGLVSRLDSLRQQLESVTRERDKYRRCLEELLSDEKRKCKGWSG</sequence>
<feature type="compositionally biased region" description="Basic and acidic residues" evidence="9">
    <location>
        <begin position="742"/>
        <end position="765"/>
    </location>
</feature>
<evidence type="ECO:0000256" key="1">
    <source>
        <dbReference type="ARBA" id="ARBA00004370"/>
    </source>
</evidence>
<dbReference type="PRINTS" id="PR00237">
    <property type="entry name" value="GPCRRHODOPSN"/>
</dbReference>
<evidence type="ECO:0000256" key="3">
    <source>
        <dbReference type="ARBA" id="ARBA00022989"/>
    </source>
</evidence>
<dbReference type="InterPro" id="IPR052954">
    <property type="entry name" value="GPCR-Ligand_Int"/>
</dbReference>
<name>A0A1I8IKL1_9PLAT</name>
<feature type="domain" description="G-protein coupled receptors family 1 profile" evidence="12">
    <location>
        <begin position="383"/>
        <end position="702"/>
    </location>
</feature>
<keyword evidence="7" id="KW-0804">Transcription</keyword>
<evidence type="ECO:0000313" key="14">
    <source>
        <dbReference type="WBParaSite" id="maker-uti_cns_0013262-snap-gene-0.2-mRNA-1"/>
    </source>
</evidence>
<keyword evidence="2 10" id="KW-0812">Transmembrane</keyword>
<dbReference type="GO" id="GO:0003677">
    <property type="term" value="F:DNA binding"/>
    <property type="evidence" value="ECO:0007669"/>
    <property type="project" value="UniProtKB-KW"/>
</dbReference>
<dbReference type="PROSITE" id="PS50262">
    <property type="entry name" value="G_PROTEIN_RECEP_F1_2"/>
    <property type="match status" value="1"/>
</dbReference>
<feature type="transmembrane region" description="Helical" evidence="10">
    <location>
        <begin position="368"/>
        <end position="391"/>
    </location>
</feature>
<dbReference type="InterPro" id="IPR008917">
    <property type="entry name" value="TF_DNA-bd_sf"/>
</dbReference>
<dbReference type="SUPFAM" id="SSF81321">
    <property type="entry name" value="Family A G protein-coupled receptor-like"/>
    <property type="match status" value="1"/>
</dbReference>
<comment type="subcellular location">
    <subcellularLocation>
        <location evidence="1">Membrane</location>
    </subcellularLocation>
</comment>
<evidence type="ECO:0000256" key="4">
    <source>
        <dbReference type="ARBA" id="ARBA00023015"/>
    </source>
</evidence>
<dbReference type="PANTHER" id="PTHR46641:SF2">
    <property type="entry name" value="FMRFAMIDE RECEPTOR"/>
    <property type="match status" value="1"/>
</dbReference>
<feature type="transmembrane region" description="Helical" evidence="10">
    <location>
        <begin position="642"/>
        <end position="662"/>
    </location>
</feature>
<proteinExistence type="predicted"/>
<dbReference type="AlphaFoldDB" id="A0A1I8IKL1"/>
<dbReference type="GO" id="GO:0016020">
    <property type="term" value="C:membrane"/>
    <property type="evidence" value="ECO:0007669"/>
    <property type="project" value="UniProtKB-SubCell"/>
</dbReference>
<dbReference type="InterPro" id="IPR000276">
    <property type="entry name" value="GPCR_Rhodpsn"/>
</dbReference>
<feature type="compositionally biased region" description="Pro residues" evidence="9">
    <location>
        <begin position="968"/>
        <end position="997"/>
    </location>
</feature>
<dbReference type="PROSITE" id="PS50217">
    <property type="entry name" value="BZIP"/>
    <property type="match status" value="1"/>
</dbReference>
<dbReference type="CDD" id="cd14978">
    <property type="entry name" value="7tmA_FMRFamide_R-like"/>
    <property type="match status" value="1"/>
</dbReference>
<accession>A0A1I8IKL1</accession>
<evidence type="ECO:0000256" key="2">
    <source>
        <dbReference type="ARBA" id="ARBA00022692"/>
    </source>
</evidence>
<feature type="coiled-coil region" evidence="8">
    <location>
        <begin position="1057"/>
        <end position="1091"/>
    </location>
</feature>
<dbReference type="InterPro" id="IPR004827">
    <property type="entry name" value="bZIP"/>
</dbReference>
<feature type="region of interest" description="Disordered" evidence="9">
    <location>
        <begin position="49"/>
        <end position="72"/>
    </location>
</feature>
<protein>
    <submittedName>
        <fullName evidence="14">G_PROTEIN_RECEP_F1_2 domain-containing protein</fullName>
    </submittedName>
</protein>
<keyword evidence="3 10" id="KW-1133">Transmembrane helix</keyword>
<feature type="region of interest" description="Disordered" evidence="9">
    <location>
        <begin position="742"/>
        <end position="782"/>
    </location>
</feature>
<organism evidence="13 14">
    <name type="scientific">Macrostomum lignano</name>
    <dbReference type="NCBI Taxonomy" id="282301"/>
    <lineage>
        <taxon>Eukaryota</taxon>
        <taxon>Metazoa</taxon>
        <taxon>Spiralia</taxon>
        <taxon>Lophotrochozoa</taxon>
        <taxon>Platyhelminthes</taxon>
        <taxon>Rhabditophora</taxon>
        <taxon>Macrostomorpha</taxon>
        <taxon>Macrostomida</taxon>
        <taxon>Macrostomidae</taxon>
        <taxon>Macrostomum</taxon>
    </lineage>
</organism>
<evidence type="ECO:0000313" key="13">
    <source>
        <dbReference type="Proteomes" id="UP000095280"/>
    </source>
</evidence>
<evidence type="ECO:0000256" key="8">
    <source>
        <dbReference type="SAM" id="Coils"/>
    </source>
</evidence>
<evidence type="ECO:0000259" key="11">
    <source>
        <dbReference type="PROSITE" id="PS50217"/>
    </source>
</evidence>
<dbReference type="Pfam" id="PF00001">
    <property type="entry name" value="7tm_1"/>
    <property type="match status" value="1"/>
</dbReference>
<feature type="transmembrane region" description="Helical" evidence="10">
    <location>
        <begin position="601"/>
        <end position="622"/>
    </location>
</feature>
<dbReference type="WBParaSite" id="maker-uti_cns_0013262-snap-gene-0.2-mRNA-1">
    <property type="protein sequence ID" value="maker-uti_cns_0013262-snap-gene-0.2-mRNA-1"/>
    <property type="gene ID" value="maker-uti_cns_0013262-snap-gene-0.2"/>
</dbReference>
<dbReference type="Gene3D" id="1.20.1070.10">
    <property type="entry name" value="Rhodopsin 7-helix transmembrane proteins"/>
    <property type="match status" value="1"/>
</dbReference>
<feature type="transmembrane region" description="Helical" evidence="10">
    <location>
        <begin position="682"/>
        <end position="705"/>
    </location>
</feature>
<feature type="region of interest" description="Disordered" evidence="9">
    <location>
        <begin position="957"/>
        <end position="997"/>
    </location>
</feature>
<evidence type="ECO:0000256" key="10">
    <source>
        <dbReference type="SAM" id="Phobius"/>
    </source>
</evidence>
<dbReference type="GO" id="GO:0003700">
    <property type="term" value="F:DNA-binding transcription factor activity"/>
    <property type="evidence" value="ECO:0007669"/>
    <property type="project" value="InterPro"/>
</dbReference>
<dbReference type="PANTHER" id="PTHR46641">
    <property type="entry name" value="FMRFAMIDE RECEPTOR-RELATED"/>
    <property type="match status" value="1"/>
</dbReference>
<keyword evidence="5" id="KW-0238">DNA-binding</keyword>
<keyword evidence="4" id="KW-0805">Transcription regulation</keyword>
<evidence type="ECO:0000256" key="6">
    <source>
        <dbReference type="ARBA" id="ARBA00023136"/>
    </source>
</evidence>
<feature type="region of interest" description="Disordered" evidence="9">
    <location>
        <begin position="166"/>
        <end position="291"/>
    </location>
</feature>
<feature type="transmembrane region" description="Helical" evidence="10">
    <location>
        <begin position="403"/>
        <end position="430"/>
    </location>
</feature>
<evidence type="ECO:0000256" key="9">
    <source>
        <dbReference type="SAM" id="MobiDB-lite"/>
    </source>
</evidence>
<keyword evidence="13" id="KW-1185">Reference proteome</keyword>
<feature type="domain" description="BZIP" evidence="11">
    <location>
        <begin position="1025"/>
        <end position="1088"/>
    </location>
</feature>
<keyword evidence="6 10" id="KW-0472">Membrane</keyword>
<evidence type="ECO:0000256" key="5">
    <source>
        <dbReference type="ARBA" id="ARBA00023125"/>
    </source>
</evidence>
<dbReference type="SUPFAM" id="SSF47454">
    <property type="entry name" value="A DNA-binding domain in eukaryotic transcription factors"/>
    <property type="match status" value="1"/>
</dbReference>
<dbReference type="GO" id="GO:0004930">
    <property type="term" value="F:G protein-coupled receptor activity"/>
    <property type="evidence" value="ECO:0007669"/>
    <property type="project" value="InterPro"/>
</dbReference>
<keyword evidence="8" id="KW-0175">Coiled coil</keyword>
<evidence type="ECO:0000259" key="12">
    <source>
        <dbReference type="PROSITE" id="PS50262"/>
    </source>
</evidence>